<evidence type="ECO:0000256" key="1">
    <source>
        <dbReference type="ARBA" id="ARBA00022694"/>
    </source>
</evidence>
<dbReference type="AlphaFoldDB" id="A0A369A336"/>
<dbReference type="NCBIfam" id="NF001133">
    <property type="entry name" value="PRK00142.1-1"/>
    <property type="match status" value="1"/>
</dbReference>
<dbReference type="Proteomes" id="UP000253517">
    <property type="component" value="Unassembled WGS sequence"/>
</dbReference>
<keyword evidence="2 4" id="KW-0560">Oxidoreductase</keyword>
<dbReference type="PANTHER" id="PTHR43846">
    <property type="entry name" value="UPF0176 PROTEIN YCEA"/>
    <property type="match status" value="1"/>
</dbReference>
<dbReference type="Pfam" id="PF00581">
    <property type="entry name" value="Rhodanese"/>
    <property type="match status" value="1"/>
</dbReference>
<dbReference type="Gene3D" id="3.30.70.100">
    <property type="match status" value="1"/>
</dbReference>
<name>A0A369A336_9FLAO</name>
<dbReference type="SMART" id="SM00450">
    <property type="entry name" value="RHOD"/>
    <property type="match status" value="1"/>
</dbReference>
<comment type="caution">
    <text evidence="6">The sequence shown here is derived from an EMBL/GenBank/DDBJ whole genome shotgun (WGS) entry which is preliminary data.</text>
</comment>
<keyword evidence="1 4" id="KW-0819">tRNA processing</keyword>
<evidence type="ECO:0000256" key="2">
    <source>
        <dbReference type="ARBA" id="ARBA00023002"/>
    </source>
</evidence>
<reference evidence="6 7" key="1">
    <citation type="submission" date="2018-07" db="EMBL/GenBank/DDBJ databases">
        <title>Genomic Encyclopedia of Type Strains, Phase IV (KMG-IV): sequencing the most valuable type-strain genomes for metagenomic binning, comparative biology and taxonomic classification.</title>
        <authorList>
            <person name="Goeker M."/>
        </authorList>
    </citation>
    <scope>NUCLEOTIDE SEQUENCE [LARGE SCALE GENOMIC DNA]</scope>
    <source>
        <strain evidence="6 7">DSM 21410</strain>
    </source>
</reference>
<dbReference type="CDD" id="cd01518">
    <property type="entry name" value="RHOD_YceA"/>
    <property type="match status" value="1"/>
</dbReference>
<gene>
    <name evidence="4" type="primary">trhO</name>
    <name evidence="6" type="ORF">DES35_10264</name>
</gene>
<dbReference type="GO" id="GO:0016705">
    <property type="term" value="F:oxidoreductase activity, acting on paired donors, with incorporation or reduction of molecular oxygen"/>
    <property type="evidence" value="ECO:0007669"/>
    <property type="project" value="UniProtKB-UniRule"/>
</dbReference>
<dbReference type="InterPro" id="IPR001763">
    <property type="entry name" value="Rhodanese-like_dom"/>
</dbReference>
<dbReference type="GO" id="GO:0006400">
    <property type="term" value="P:tRNA modification"/>
    <property type="evidence" value="ECO:0007669"/>
    <property type="project" value="UniProtKB-UniRule"/>
</dbReference>
<sequence>MLLRTMDPNAHKKARLVNRLSREELLKKLENENFRRITLSFYKYVLIDDPNSLRDRLFSMWSRLNCLGRIYVAREGINAQMNVPEHHFDTFKKELYSIPEFENVPIKTAIQDDNKSFIKLTVKVRPKIVADGLDDNAFDVTNVGKHLSASEWNQMMTLPNVKIVDMRNFYESEIGHFEGAILPKAETFREELPEVLNLLKGNEDAPVLLYCTGGIRCEKASAYLKHHGFKHVHQLHGGIIDYYRQVKQENLENKFRGKNFVFDNRLGEQVSEEVIAHCHQCGKPCDTHRNCANKACNILFIQCDECAARFEGTCSKECQKVLHLPTEEQKKILQQVKQKKTFMRYRRWKPECS</sequence>
<comment type="similarity">
    <text evidence="4">Belongs to the TrhO family.</text>
</comment>
<evidence type="ECO:0000313" key="7">
    <source>
        <dbReference type="Proteomes" id="UP000253517"/>
    </source>
</evidence>
<dbReference type="InterPro" id="IPR022111">
    <property type="entry name" value="Rhodanese_C"/>
</dbReference>
<dbReference type="Pfam" id="PF17773">
    <property type="entry name" value="UPF0176_N"/>
    <property type="match status" value="1"/>
</dbReference>
<accession>A0A369A336</accession>
<dbReference type="SUPFAM" id="SSF52821">
    <property type="entry name" value="Rhodanese/Cell cycle control phosphatase"/>
    <property type="match status" value="1"/>
</dbReference>
<dbReference type="HAMAP" id="MF_00469">
    <property type="entry name" value="TrhO"/>
    <property type="match status" value="1"/>
</dbReference>
<dbReference type="Pfam" id="PF12368">
    <property type="entry name" value="Rhodanese_C"/>
    <property type="match status" value="1"/>
</dbReference>
<feature type="domain" description="Rhodanese" evidence="5">
    <location>
        <begin position="157"/>
        <end position="251"/>
    </location>
</feature>
<evidence type="ECO:0000259" key="5">
    <source>
        <dbReference type="PROSITE" id="PS50206"/>
    </source>
</evidence>
<dbReference type="EC" id="1.14.-.-" evidence="4"/>
<dbReference type="InterPro" id="IPR040503">
    <property type="entry name" value="TRHO_N"/>
</dbReference>
<protein>
    <recommendedName>
        <fullName evidence="4">tRNA uridine(34) hydroxylase</fullName>
        <ecNumber evidence="4">1.14.-.-</ecNumber>
    </recommendedName>
    <alternativeName>
        <fullName evidence="4">tRNA hydroxylation protein O</fullName>
    </alternativeName>
</protein>
<dbReference type="PANTHER" id="PTHR43846:SF1">
    <property type="entry name" value="TRNA URIDINE(34) HYDROXYLASE"/>
    <property type="match status" value="1"/>
</dbReference>
<proteinExistence type="inferred from homology"/>
<dbReference type="InterPro" id="IPR036873">
    <property type="entry name" value="Rhodanese-like_dom_sf"/>
</dbReference>
<dbReference type="InterPro" id="IPR020936">
    <property type="entry name" value="TrhO"/>
</dbReference>
<evidence type="ECO:0000256" key="4">
    <source>
        <dbReference type="HAMAP-Rule" id="MF_00469"/>
    </source>
</evidence>
<comment type="function">
    <text evidence="3">Catalyzes oxygen-dependent 5-hydroxyuridine (ho5U) modification at position 34 in tRNAs, the first step in 5-carboxymethoxyuridine (cmo5U) biosynthesis. May be part of an alternate pathway, which is able to bypass cmo5U biogenesis in a subset of tRNAs under aerobic conditions.</text>
</comment>
<organism evidence="6 7">
    <name type="scientific">Schleiferia thermophila</name>
    <dbReference type="NCBI Taxonomy" id="884107"/>
    <lineage>
        <taxon>Bacteria</taxon>
        <taxon>Pseudomonadati</taxon>
        <taxon>Bacteroidota</taxon>
        <taxon>Flavobacteriia</taxon>
        <taxon>Flavobacteriales</taxon>
        <taxon>Schleiferiaceae</taxon>
        <taxon>Schleiferia</taxon>
    </lineage>
</organism>
<evidence type="ECO:0000313" key="6">
    <source>
        <dbReference type="EMBL" id="RCX03615.1"/>
    </source>
</evidence>
<dbReference type="EMBL" id="QPJS01000002">
    <property type="protein sequence ID" value="RCX03615.1"/>
    <property type="molecule type" value="Genomic_DNA"/>
</dbReference>
<dbReference type="PROSITE" id="PS50206">
    <property type="entry name" value="RHODANESE_3"/>
    <property type="match status" value="1"/>
</dbReference>
<evidence type="ECO:0000256" key="3">
    <source>
        <dbReference type="ARBA" id="ARBA00045625"/>
    </source>
</evidence>
<comment type="catalytic activity">
    <reaction evidence="4">
        <text>uridine(34) in tRNA + AH2 + O2 = 5-hydroxyuridine(34) in tRNA + A + H2O</text>
        <dbReference type="Rhea" id="RHEA:64224"/>
        <dbReference type="Rhea" id="RHEA-COMP:11727"/>
        <dbReference type="Rhea" id="RHEA-COMP:13381"/>
        <dbReference type="ChEBI" id="CHEBI:13193"/>
        <dbReference type="ChEBI" id="CHEBI:15377"/>
        <dbReference type="ChEBI" id="CHEBI:15379"/>
        <dbReference type="ChEBI" id="CHEBI:17499"/>
        <dbReference type="ChEBI" id="CHEBI:65315"/>
        <dbReference type="ChEBI" id="CHEBI:136877"/>
    </reaction>
</comment>
<keyword evidence="7" id="KW-1185">Reference proteome</keyword>
<dbReference type="Gene3D" id="3.40.250.10">
    <property type="entry name" value="Rhodanese-like domain"/>
    <property type="match status" value="1"/>
</dbReference>